<keyword evidence="2" id="KW-1185">Reference proteome</keyword>
<comment type="caution">
    <text evidence="1">The sequence shown here is derived from an EMBL/GenBank/DDBJ whole genome shotgun (WGS) entry which is preliminary data.</text>
</comment>
<reference evidence="1 2" key="1">
    <citation type="submission" date="2020-08" db="EMBL/GenBank/DDBJ databases">
        <title>A Genomic Blueprint of the Chicken Gut Microbiome.</title>
        <authorList>
            <person name="Gilroy R."/>
            <person name="Ravi A."/>
            <person name="Getino M."/>
            <person name="Pursley I."/>
            <person name="Horton D.L."/>
            <person name="Alikhan N.-F."/>
            <person name="Baker D."/>
            <person name="Gharbi K."/>
            <person name="Hall N."/>
            <person name="Watson M."/>
            <person name="Adriaenssens E.M."/>
            <person name="Foster-Nyarko E."/>
            <person name="Jarju S."/>
            <person name="Secka A."/>
            <person name="Antonio M."/>
            <person name="Oren A."/>
            <person name="Chaudhuri R."/>
            <person name="La Ragione R.M."/>
            <person name="Hildebrand F."/>
            <person name="Pallen M.J."/>
        </authorList>
    </citation>
    <scope>NUCLEOTIDE SEQUENCE [LARGE SCALE GENOMIC DNA]</scope>
    <source>
        <strain evidence="1 2">Sa5YUA1</strain>
    </source>
</reference>
<evidence type="ECO:0000313" key="1">
    <source>
        <dbReference type="EMBL" id="MBD7939463.1"/>
    </source>
</evidence>
<proteinExistence type="predicted"/>
<dbReference type="EMBL" id="JACSQT010000017">
    <property type="protein sequence ID" value="MBD7939463.1"/>
    <property type="molecule type" value="Genomic_DNA"/>
</dbReference>
<sequence length="73" mass="8900">MSKLPVAKHLTNEEYKLLLETYARHNSAFGLEKRKDYTLSDIVKVERNTEENCLNVHYRNGDWWHYLPNRTWY</sequence>
<accession>A0ABR8QVF0</accession>
<gene>
    <name evidence="1" type="ORF">H9655_20690</name>
</gene>
<dbReference type="RefSeq" id="WP_191817129.1">
    <property type="nucleotide sequence ID" value="NZ_JACSQT010000017.1"/>
</dbReference>
<name>A0ABR8QVF0_9BACI</name>
<organism evidence="1 2">
    <name type="scientific">Cytobacillus stercorigallinarum</name>
    <dbReference type="NCBI Taxonomy" id="2762240"/>
    <lineage>
        <taxon>Bacteria</taxon>
        <taxon>Bacillati</taxon>
        <taxon>Bacillota</taxon>
        <taxon>Bacilli</taxon>
        <taxon>Bacillales</taxon>
        <taxon>Bacillaceae</taxon>
        <taxon>Cytobacillus</taxon>
    </lineage>
</organism>
<evidence type="ECO:0000313" key="2">
    <source>
        <dbReference type="Proteomes" id="UP000657931"/>
    </source>
</evidence>
<dbReference type="Proteomes" id="UP000657931">
    <property type="component" value="Unassembled WGS sequence"/>
</dbReference>
<protein>
    <submittedName>
        <fullName evidence="1">Uncharacterized protein</fullName>
    </submittedName>
</protein>